<dbReference type="STRING" id="1561.NPD11_768"/>
<dbReference type="Proteomes" id="UP000030635">
    <property type="component" value="Chromosome"/>
</dbReference>
<dbReference type="InterPro" id="IPR000868">
    <property type="entry name" value="Isochorismatase-like_dom"/>
</dbReference>
<sequence>MKSLDINFNKTALVLIDLQEGIVKMHNGEEVVSKAKKLVDKFRENNGFIAFVHVDFHDGKDMLNPATDNEDKKVSMPPKNWADFCKELDVRNDDYTVKKRQWGAFFGTDLDLELRRRGIDTIVLCGIATNIGVESTARQAYERGYNQIFIEDAMKTGSKEAHDATIKYIFSRIGKIRTTEEFLEEV</sequence>
<dbReference type="RefSeq" id="WP_039314964.1">
    <property type="nucleotide sequence ID" value="NZ_CP006905.1"/>
</dbReference>
<comment type="similarity">
    <text evidence="1">Belongs to the isochorismatase family.</text>
</comment>
<dbReference type="Gene3D" id="3.40.50.850">
    <property type="entry name" value="Isochorismatase-like"/>
    <property type="match status" value="1"/>
</dbReference>
<protein>
    <submittedName>
        <fullName evidence="4">Isochorismatase family protein</fullName>
    </submittedName>
</protein>
<dbReference type="InterPro" id="IPR036380">
    <property type="entry name" value="Isochorismatase-like_sf"/>
</dbReference>
<dbReference type="SUPFAM" id="SSF52499">
    <property type="entry name" value="Isochorismatase-like hydrolases"/>
    <property type="match status" value="1"/>
</dbReference>
<dbReference type="Pfam" id="PF00857">
    <property type="entry name" value="Isochorismatase"/>
    <property type="match status" value="1"/>
</dbReference>
<dbReference type="AlphaFoldDB" id="A0A0A7FVQ6"/>
<dbReference type="InterPro" id="IPR050272">
    <property type="entry name" value="Isochorismatase-like_hydrls"/>
</dbReference>
<evidence type="ECO:0000256" key="1">
    <source>
        <dbReference type="ARBA" id="ARBA00006336"/>
    </source>
</evidence>
<feature type="domain" description="Isochorismatase-like" evidence="3">
    <location>
        <begin position="11"/>
        <end position="181"/>
    </location>
</feature>
<evidence type="ECO:0000313" key="5">
    <source>
        <dbReference type="Proteomes" id="UP000030635"/>
    </source>
</evidence>
<dbReference type="PANTHER" id="PTHR43540">
    <property type="entry name" value="PEROXYUREIDOACRYLATE/UREIDOACRYLATE AMIDOHYDROLASE-RELATED"/>
    <property type="match status" value="1"/>
</dbReference>
<dbReference type="HOGENOM" id="CLU_068979_8_2_9"/>
<gene>
    <name evidence="4" type="ORF">U729_2249</name>
</gene>
<evidence type="ECO:0000256" key="2">
    <source>
        <dbReference type="ARBA" id="ARBA00022801"/>
    </source>
</evidence>
<evidence type="ECO:0000259" key="3">
    <source>
        <dbReference type="Pfam" id="PF00857"/>
    </source>
</evidence>
<organism evidence="4 5">
    <name type="scientific">Clostridium baratii str. Sullivan</name>
    <dbReference type="NCBI Taxonomy" id="1415775"/>
    <lineage>
        <taxon>Bacteria</taxon>
        <taxon>Bacillati</taxon>
        <taxon>Bacillota</taxon>
        <taxon>Clostridia</taxon>
        <taxon>Eubacteriales</taxon>
        <taxon>Clostridiaceae</taxon>
        <taxon>Clostridium</taxon>
    </lineage>
</organism>
<dbReference type="EMBL" id="CP006905">
    <property type="protein sequence ID" value="AIY82896.1"/>
    <property type="molecule type" value="Genomic_DNA"/>
</dbReference>
<proteinExistence type="inferred from homology"/>
<dbReference type="GO" id="GO:0016787">
    <property type="term" value="F:hydrolase activity"/>
    <property type="evidence" value="ECO:0007669"/>
    <property type="project" value="UniProtKB-KW"/>
</dbReference>
<evidence type="ECO:0000313" key="4">
    <source>
        <dbReference type="EMBL" id="AIY82896.1"/>
    </source>
</evidence>
<reference evidence="4 5" key="1">
    <citation type="journal article" date="2015" name="Infect. Genet. Evol.">
        <title>Genomic sequences of six botulinum neurotoxin-producing strains representing three clostridial species illustrate the mobility and diversity of botulinum neurotoxin genes.</title>
        <authorList>
            <person name="Smith T.J."/>
            <person name="Hill K.K."/>
            <person name="Xie G."/>
            <person name="Foley B.T."/>
            <person name="Williamson C.H."/>
            <person name="Foster J.T."/>
            <person name="Johnson S.L."/>
            <person name="Chertkov O."/>
            <person name="Teshima H."/>
            <person name="Gibbons H.S."/>
            <person name="Johnsky L.A."/>
            <person name="Karavis M.A."/>
            <person name="Smith L.A."/>
        </authorList>
    </citation>
    <scope>NUCLEOTIDE SEQUENCE [LARGE SCALE GENOMIC DNA]</scope>
    <source>
        <strain evidence="4">Sullivan</strain>
    </source>
</reference>
<dbReference type="KEGG" id="cbv:U729_2249"/>
<keyword evidence="5" id="KW-1185">Reference proteome</keyword>
<name>A0A0A7FVQ6_9CLOT</name>
<dbReference type="eggNOG" id="COG1335">
    <property type="taxonomic scope" value="Bacteria"/>
</dbReference>
<accession>A0A0A7FVQ6</accession>
<keyword evidence="2" id="KW-0378">Hydrolase</keyword>
<dbReference type="CDD" id="cd00431">
    <property type="entry name" value="cysteine_hydrolases"/>
    <property type="match status" value="1"/>
</dbReference>
<dbReference type="PANTHER" id="PTHR43540:SF7">
    <property type="entry name" value="ISOCHORISMATASE FAMILY PROTEIN YECD"/>
    <property type="match status" value="1"/>
</dbReference>
<dbReference type="OrthoDB" id="9785724at2"/>